<accession>A0A0D9UZ08</accession>
<evidence type="ECO:0000256" key="1">
    <source>
        <dbReference type="SAM" id="Coils"/>
    </source>
</evidence>
<dbReference type="HOGENOM" id="CLU_1689246_0_0_1"/>
<evidence type="ECO:0000313" key="3">
    <source>
        <dbReference type="Proteomes" id="UP000032180"/>
    </source>
</evidence>
<proteinExistence type="predicted"/>
<reference evidence="2 3" key="1">
    <citation type="submission" date="2012-08" db="EMBL/GenBank/DDBJ databases">
        <title>Oryza genome evolution.</title>
        <authorList>
            <person name="Wing R.A."/>
        </authorList>
    </citation>
    <scope>NUCLEOTIDE SEQUENCE</scope>
</reference>
<reference evidence="3" key="2">
    <citation type="submission" date="2013-12" db="EMBL/GenBank/DDBJ databases">
        <authorList>
            <person name="Yu Y."/>
            <person name="Lee S."/>
            <person name="de Baynast K."/>
            <person name="Wissotski M."/>
            <person name="Liu L."/>
            <person name="Talag J."/>
            <person name="Goicoechea J."/>
            <person name="Angelova A."/>
            <person name="Jetty R."/>
            <person name="Kudrna D."/>
            <person name="Golser W."/>
            <person name="Rivera L."/>
            <person name="Zhang J."/>
            <person name="Wing R."/>
        </authorList>
    </citation>
    <scope>NUCLEOTIDE SEQUENCE</scope>
</reference>
<dbReference type="AlphaFoldDB" id="A0A0D9UZ08"/>
<keyword evidence="1" id="KW-0175">Coiled coil</keyword>
<evidence type="ECO:0000313" key="2">
    <source>
        <dbReference type="EnsemblPlants" id="LPERR01G08790.1"/>
    </source>
</evidence>
<reference evidence="2" key="3">
    <citation type="submission" date="2015-04" db="UniProtKB">
        <authorList>
            <consortium name="EnsemblPlants"/>
        </authorList>
    </citation>
    <scope>IDENTIFICATION</scope>
</reference>
<keyword evidence="3" id="KW-1185">Reference proteome</keyword>
<dbReference type="Gramene" id="LPERR01G08790.1">
    <property type="protein sequence ID" value="LPERR01G08790.1"/>
    <property type="gene ID" value="LPERR01G08790"/>
</dbReference>
<sequence length="156" mass="19552">MTRMGYWVTYRFHAVEVNKWYTRLTHEFGIDQWPEYSDGDKETVRLLIGKVKEEYWRRMPEEQRQMVIANLTEKRRVKEEERLRLKEEKRRLKEEERLRLKEEKRRLKEEERRVKVEERLRLKEEKRRLNEEREQQLAVAALAHKLKSTIVMLYLH</sequence>
<dbReference type="Proteomes" id="UP000032180">
    <property type="component" value="Chromosome 1"/>
</dbReference>
<name>A0A0D9UZ08_9ORYZ</name>
<organism evidence="2 3">
    <name type="scientific">Leersia perrieri</name>
    <dbReference type="NCBI Taxonomy" id="77586"/>
    <lineage>
        <taxon>Eukaryota</taxon>
        <taxon>Viridiplantae</taxon>
        <taxon>Streptophyta</taxon>
        <taxon>Embryophyta</taxon>
        <taxon>Tracheophyta</taxon>
        <taxon>Spermatophyta</taxon>
        <taxon>Magnoliopsida</taxon>
        <taxon>Liliopsida</taxon>
        <taxon>Poales</taxon>
        <taxon>Poaceae</taxon>
        <taxon>BOP clade</taxon>
        <taxon>Oryzoideae</taxon>
        <taxon>Oryzeae</taxon>
        <taxon>Oryzinae</taxon>
        <taxon>Leersia</taxon>
    </lineage>
</organism>
<dbReference type="EnsemblPlants" id="LPERR01G08790.1">
    <property type="protein sequence ID" value="LPERR01G08790.1"/>
    <property type="gene ID" value="LPERR01G08790"/>
</dbReference>
<feature type="coiled-coil region" evidence="1">
    <location>
        <begin position="68"/>
        <end position="139"/>
    </location>
</feature>
<protein>
    <submittedName>
        <fullName evidence="2">Uncharacterized protein</fullName>
    </submittedName>
</protein>